<evidence type="ECO:0000259" key="1">
    <source>
        <dbReference type="PROSITE" id="PS50181"/>
    </source>
</evidence>
<proteinExistence type="predicted"/>
<feature type="domain" description="F-box" evidence="1">
    <location>
        <begin position="183"/>
        <end position="233"/>
    </location>
</feature>
<dbReference type="AlphaFoldDB" id="A0A835F7V5"/>
<keyword evidence="3" id="KW-1185">Reference proteome</keyword>
<dbReference type="InterPro" id="IPR053197">
    <property type="entry name" value="F-box_SCFL_complex_component"/>
</dbReference>
<dbReference type="PANTHER" id="PTHR34223:SF51">
    <property type="entry name" value="OS06G0556300 PROTEIN"/>
    <property type="match status" value="1"/>
</dbReference>
<name>A0A835F7V5_9POAL</name>
<accession>A0A835F7V5</accession>
<sequence length="278" mass="31822">MHNRRLSYHVVGACWSRRPSPPSYANPLSSFFSSASFFLVFRWSFPTKNDSLSSSDSARPTPLPFIMVEINWFELRIAARRLYYPTRSLSWFSICDLVELHYGYPVYRWLGSSSPPYRSFTSLALPDGRTKKVAAIHRRYKERGTSVKQLPLSYAIPSSPPAIVLPACQLFDGMLQRSHAGGVDWISALPDAVLQHVLGFLPADEAVRMSIVASRWRHLWSSLGRLRIVWPDRWINRVLLGRDPACALDEVEFVDEAAVTYVPTMQEQDYHRRYDGIP</sequence>
<dbReference type="OrthoDB" id="1412916at2759"/>
<protein>
    <recommendedName>
        <fullName evidence="1">F-box domain-containing protein</fullName>
    </recommendedName>
</protein>
<dbReference type="Proteomes" id="UP000636709">
    <property type="component" value="Unassembled WGS sequence"/>
</dbReference>
<dbReference type="EMBL" id="JACEFO010001613">
    <property type="protein sequence ID" value="KAF8730859.1"/>
    <property type="molecule type" value="Genomic_DNA"/>
</dbReference>
<dbReference type="Gene3D" id="1.20.1280.50">
    <property type="match status" value="1"/>
</dbReference>
<reference evidence="2" key="1">
    <citation type="submission" date="2020-07" db="EMBL/GenBank/DDBJ databases">
        <title>Genome sequence and genetic diversity analysis of an under-domesticated orphan crop, white fonio (Digitaria exilis).</title>
        <authorList>
            <person name="Bennetzen J.L."/>
            <person name="Chen S."/>
            <person name="Ma X."/>
            <person name="Wang X."/>
            <person name="Yssel A.E.J."/>
            <person name="Chaluvadi S.R."/>
            <person name="Johnson M."/>
            <person name="Gangashetty P."/>
            <person name="Hamidou F."/>
            <person name="Sanogo M.D."/>
            <person name="Zwaenepoel A."/>
            <person name="Wallace J."/>
            <person name="Van De Peer Y."/>
            <person name="Van Deynze A."/>
        </authorList>
    </citation>
    <scope>NUCLEOTIDE SEQUENCE</scope>
    <source>
        <tissue evidence="2">Leaves</tissue>
    </source>
</reference>
<comment type="caution">
    <text evidence="2">The sequence shown here is derived from an EMBL/GenBank/DDBJ whole genome shotgun (WGS) entry which is preliminary data.</text>
</comment>
<evidence type="ECO:0000313" key="2">
    <source>
        <dbReference type="EMBL" id="KAF8730859.1"/>
    </source>
</evidence>
<dbReference type="SUPFAM" id="SSF81383">
    <property type="entry name" value="F-box domain"/>
    <property type="match status" value="1"/>
</dbReference>
<dbReference type="InterPro" id="IPR053781">
    <property type="entry name" value="F-box_AtFBL13-like"/>
</dbReference>
<dbReference type="InterPro" id="IPR001810">
    <property type="entry name" value="F-box_dom"/>
</dbReference>
<evidence type="ECO:0000313" key="3">
    <source>
        <dbReference type="Proteomes" id="UP000636709"/>
    </source>
</evidence>
<dbReference type="Pfam" id="PF00646">
    <property type="entry name" value="F-box"/>
    <property type="match status" value="1"/>
</dbReference>
<organism evidence="2 3">
    <name type="scientific">Digitaria exilis</name>
    <dbReference type="NCBI Taxonomy" id="1010633"/>
    <lineage>
        <taxon>Eukaryota</taxon>
        <taxon>Viridiplantae</taxon>
        <taxon>Streptophyta</taxon>
        <taxon>Embryophyta</taxon>
        <taxon>Tracheophyta</taxon>
        <taxon>Spermatophyta</taxon>
        <taxon>Magnoliopsida</taxon>
        <taxon>Liliopsida</taxon>
        <taxon>Poales</taxon>
        <taxon>Poaceae</taxon>
        <taxon>PACMAD clade</taxon>
        <taxon>Panicoideae</taxon>
        <taxon>Panicodae</taxon>
        <taxon>Paniceae</taxon>
        <taxon>Anthephorinae</taxon>
        <taxon>Digitaria</taxon>
    </lineage>
</organism>
<dbReference type="PROSITE" id="PS50181">
    <property type="entry name" value="FBOX"/>
    <property type="match status" value="1"/>
</dbReference>
<dbReference type="CDD" id="cd22160">
    <property type="entry name" value="F-box_AtFBL13-like"/>
    <property type="match status" value="1"/>
</dbReference>
<gene>
    <name evidence="2" type="ORF">HU200_016726</name>
</gene>
<dbReference type="PANTHER" id="PTHR34223">
    <property type="entry name" value="OS11G0201299 PROTEIN"/>
    <property type="match status" value="1"/>
</dbReference>
<dbReference type="InterPro" id="IPR036047">
    <property type="entry name" value="F-box-like_dom_sf"/>
</dbReference>